<protein>
    <submittedName>
        <fullName evidence="5">Methyl-accepting chemotaxis protein</fullName>
    </submittedName>
</protein>
<dbReference type="Proteomes" id="UP001431131">
    <property type="component" value="Unassembled WGS sequence"/>
</dbReference>
<dbReference type="GO" id="GO:0016020">
    <property type="term" value="C:membrane"/>
    <property type="evidence" value="ECO:0007669"/>
    <property type="project" value="InterPro"/>
</dbReference>
<evidence type="ECO:0000313" key="5">
    <source>
        <dbReference type="EMBL" id="MCH1624138.1"/>
    </source>
</evidence>
<dbReference type="PANTHER" id="PTHR32089:SF112">
    <property type="entry name" value="LYSOZYME-LIKE PROTEIN-RELATED"/>
    <property type="match status" value="1"/>
</dbReference>
<dbReference type="PRINTS" id="PR00260">
    <property type="entry name" value="CHEMTRNSDUCR"/>
</dbReference>
<sequence>MPEELVEIVLANSNDSIQALQELSRQTDLISEVAKLIHHISAQTNILALNATIEAARAGEHGRGFKVVADEVRKLANKVDDAIKKVNISVDHITNDVNMVNMITSNLQEKVKKTESEFIKTMKEFEMVIAH</sequence>
<dbReference type="Gene3D" id="1.10.287.950">
    <property type="entry name" value="Methyl-accepting chemotaxis protein"/>
    <property type="match status" value="1"/>
</dbReference>
<evidence type="ECO:0000259" key="4">
    <source>
        <dbReference type="PROSITE" id="PS50111"/>
    </source>
</evidence>
<dbReference type="PANTHER" id="PTHR32089">
    <property type="entry name" value="METHYL-ACCEPTING CHEMOTAXIS PROTEIN MCPB"/>
    <property type="match status" value="1"/>
</dbReference>
<name>A0AAW5E4X3_9BACI</name>
<accession>A0AAW5E4X3</accession>
<reference evidence="5" key="1">
    <citation type="submission" date="2022-02" db="EMBL/GenBank/DDBJ databases">
        <title>Fredinandcohnia quinoae sp. nov. isolated from Chenopodium quinoa seeds.</title>
        <authorList>
            <person name="Saati-Santamaria Z."/>
            <person name="Flores-Felix J.D."/>
            <person name="Igual J.M."/>
            <person name="Velazquez E."/>
            <person name="Garcia-Fraile P."/>
            <person name="Martinez-Molina E."/>
        </authorList>
    </citation>
    <scope>NUCLEOTIDE SEQUENCE</scope>
    <source>
        <strain evidence="5">SECRCQ15</strain>
    </source>
</reference>
<evidence type="ECO:0000256" key="1">
    <source>
        <dbReference type="ARBA" id="ARBA00023224"/>
    </source>
</evidence>
<dbReference type="GO" id="GO:0004888">
    <property type="term" value="F:transmembrane signaling receptor activity"/>
    <property type="evidence" value="ECO:0007669"/>
    <property type="project" value="InterPro"/>
</dbReference>
<evidence type="ECO:0000256" key="3">
    <source>
        <dbReference type="PROSITE-ProRule" id="PRU00284"/>
    </source>
</evidence>
<evidence type="ECO:0000313" key="6">
    <source>
        <dbReference type="Proteomes" id="UP001431131"/>
    </source>
</evidence>
<proteinExistence type="inferred from homology"/>
<comment type="caution">
    <text evidence="5">The sequence shown here is derived from an EMBL/GenBank/DDBJ whole genome shotgun (WGS) entry which is preliminary data.</text>
</comment>
<dbReference type="GO" id="GO:0006935">
    <property type="term" value="P:chemotaxis"/>
    <property type="evidence" value="ECO:0007669"/>
    <property type="project" value="InterPro"/>
</dbReference>
<dbReference type="EMBL" id="JAKTTI010000002">
    <property type="protein sequence ID" value="MCH1624138.1"/>
    <property type="molecule type" value="Genomic_DNA"/>
</dbReference>
<dbReference type="PROSITE" id="PS50111">
    <property type="entry name" value="CHEMOTAXIS_TRANSDUC_2"/>
    <property type="match status" value="1"/>
</dbReference>
<gene>
    <name evidence="5" type="ORF">MJG50_02255</name>
</gene>
<dbReference type="Pfam" id="PF00015">
    <property type="entry name" value="MCPsignal"/>
    <property type="match status" value="1"/>
</dbReference>
<dbReference type="AlphaFoldDB" id="A0AAW5E4X3"/>
<keyword evidence="1 3" id="KW-0807">Transducer</keyword>
<dbReference type="InterPro" id="IPR004089">
    <property type="entry name" value="MCPsignal_dom"/>
</dbReference>
<dbReference type="GO" id="GO:0007165">
    <property type="term" value="P:signal transduction"/>
    <property type="evidence" value="ECO:0007669"/>
    <property type="project" value="UniProtKB-KW"/>
</dbReference>
<dbReference type="SUPFAM" id="SSF58104">
    <property type="entry name" value="Methyl-accepting chemotaxis protein (MCP) signaling domain"/>
    <property type="match status" value="1"/>
</dbReference>
<dbReference type="InterPro" id="IPR004090">
    <property type="entry name" value="Chemotax_Me-accpt_rcpt"/>
</dbReference>
<organism evidence="5 6">
    <name type="scientific">Fredinandcohnia quinoae</name>
    <dbReference type="NCBI Taxonomy" id="2918902"/>
    <lineage>
        <taxon>Bacteria</taxon>
        <taxon>Bacillati</taxon>
        <taxon>Bacillota</taxon>
        <taxon>Bacilli</taxon>
        <taxon>Bacillales</taxon>
        <taxon>Bacillaceae</taxon>
        <taxon>Fredinandcohnia</taxon>
    </lineage>
</organism>
<evidence type="ECO:0000256" key="2">
    <source>
        <dbReference type="ARBA" id="ARBA00029447"/>
    </source>
</evidence>
<feature type="domain" description="Methyl-accepting transducer" evidence="4">
    <location>
        <begin position="1"/>
        <end position="131"/>
    </location>
</feature>
<comment type="similarity">
    <text evidence="2">Belongs to the methyl-accepting chemotaxis (MCP) protein family.</text>
</comment>
<keyword evidence="6" id="KW-1185">Reference proteome</keyword>